<evidence type="ECO:0000256" key="8">
    <source>
        <dbReference type="ARBA" id="ARBA00022989"/>
    </source>
</evidence>
<dbReference type="PROSITE" id="PS01348">
    <property type="entry name" value="MRAY_2"/>
    <property type="match status" value="1"/>
</dbReference>
<keyword evidence="12" id="KW-1003">Cell membrane</keyword>
<dbReference type="Proteomes" id="UP000244925">
    <property type="component" value="Unassembled WGS sequence"/>
</dbReference>
<dbReference type="GO" id="GO:0008360">
    <property type="term" value="P:regulation of cell shape"/>
    <property type="evidence" value="ECO:0007669"/>
    <property type="project" value="UniProtKB-KW"/>
</dbReference>
<keyword evidence="16" id="KW-1185">Reference proteome</keyword>
<dbReference type="InterPro" id="IPR018480">
    <property type="entry name" value="PNAcMuramoyl-5peptid_Trfase_CS"/>
</dbReference>
<keyword evidence="8 12" id="KW-1133">Transmembrane helix</keyword>
<proteinExistence type="inferred from homology"/>
<comment type="similarity">
    <text evidence="2 12">Belongs to the glycosyltransferase 4 family. MraY subfamily.</text>
</comment>
<evidence type="ECO:0000313" key="15">
    <source>
        <dbReference type="EMBL" id="PWB06516.1"/>
    </source>
</evidence>
<keyword evidence="7 12" id="KW-0573">Peptidoglycan synthesis</keyword>
<evidence type="ECO:0000256" key="10">
    <source>
        <dbReference type="ARBA" id="ARBA00023306"/>
    </source>
</evidence>
<dbReference type="InterPro" id="IPR000715">
    <property type="entry name" value="Glycosyl_transferase_4"/>
</dbReference>
<feature type="transmembrane region" description="Helical" evidence="12">
    <location>
        <begin position="398"/>
        <end position="417"/>
    </location>
</feature>
<dbReference type="Pfam" id="PF00953">
    <property type="entry name" value="Glycos_transf_4"/>
    <property type="match status" value="1"/>
</dbReference>
<feature type="transmembrane region" description="Helical" evidence="12">
    <location>
        <begin position="239"/>
        <end position="259"/>
    </location>
</feature>
<name>A0A2V1IVP0_9BACT</name>
<comment type="subcellular location">
    <subcellularLocation>
        <location evidence="12">Cell membrane</location>
        <topology evidence="12">Multi-pass membrane protein</topology>
    </subcellularLocation>
    <subcellularLocation>
        <location evidence="1">Membrane</location>
        <topology evidence="1">Multi-pass membrane protein</topology>
    </subcellularLocation>
</comment>
<feature type="transmembrane region" description="Helical" evidence="12">
    <location>
        <begin position="74"/>
        <end position="92"/>
    </location>
</feature>
<feature type="transmembrane region" description="Helical" evidence="12">
    <location>
        <begin position="208"/>
        <end position="227"/>
    </location>
</feature>
<feature type="binding site" evidence="14">
    <location>
        <position position="307"/>
    </location>
    <ligand>
        <name>Mg(2+)</name>
        <dbReference type="ChEBI" id="CHEBI:18420"/>
    </ligand>
</feature>
<keyword evidence="12 14" id="KW-0460">Magnesium</keyword>
<dbReference type="EC" id="2.7.8.13" evidence="12 13"/>
<keyword evidence="11 12" id="KW-0961">Cell wall biogenesis/degradation</keyword>
<dbReference type="GO" id="GO:0046872">
    <property type="term" value="F:metal ion binding"/>
    <property type="evidence" value="ECO:0007669"/>
    <property type="project" value="UniProtKB-KW"/>
</dbReference>
<keyword evidence="6 12" id="KW-0133">Cell shape</keyword>
<dbReference type="EMBL" id="PUBV01000023">
    <property type="protein sequence ID" value="PWB06516.1"/>
    <property type="molecule type" value="Genomic_DNA"/>
</dbReference>
<dbReference type="PROSITE" id="PS01347">
    <property type="entry name" value="MRAY_1"/>
    <property type="match status" value="1"/>
</dbReference>
<dbReference type="InterPro" id="IPR003524">
    <property type="entry name" value="PNAcMuramoyl-5peptid_Trfase"/>
</dbReference>
<feature type="transmembrane region" description="Helical" evidence="12">
    <location>
        <begin position="98"/>
        <end position="115"/>
    </location>
</feature>
<evidence type="ECO:0000256" key="11">
    <source>
        <dbReference type="ARBA" id="ARBA00023316"/>
    </source>
</evidence>
<evidence type="ECO:0000256" key="13">
    <source>
        <dbReference type="NCBIfam" id="TIGR00445"/>
    </source>
</evidence>
<dbReference type="AlphaFoldDB" id="A0A2V1IVP0"/>
<dbReference type="GO" id="GO:0008963">
    <property type="term" value="F:phospho-N-acetylmuramoyl-pentapeptide-transferase activity"/>
    <property type="evidence" value="ECO:0007669"/>
    <property type="project" value="UniProtKB-UniRule"/>
</dbReference>
<comment type="caution">
    <text evidence="15">The sequence shown here is derived from an EMBL/GenBank/DDBJ whole genome shotgun (WGS) entry which is preliminary data.</text>
</comment>
<evidence type="ECO:0000256" key="6">
    <source>
        <dbReference type="ARBA" id="ARBA00022960"/>
    </source>
</evidence>
<dbReference type="Pfam" id="PF10555">
    <property type="entry name" value="MraY_sig1"/>
    <property type="match status" value="1"/>
</dbReference>
<dbReference type="GO" id="GO:0009252">
    <property type="term" value="P:peptidoglycan biosynthetic process"/>
    <property type="evidence" value="ECO:0007669"/>
    <property type="project" value="UniProtKB-UniRule"/>
</dbReference>
<gene>
    <name evidence="12" type="primary">mraY</name>
    <name evidence="15" type="ORF">C5O25_10075</name>
</gene>
<feature type="transmembrane region" description="Helical" evidence="12">
    <location>
        <begin position="279"/>
        <end position="296"/>
    </location>
</feature>
<feature type="transmembrane region" description="Helical" evidence="12">
    <location>
        <begin position="303"/>
        <end position="324"/>
    </location>
</feature>
<keyword evidence="3 12" id="KW-0132">Cell division</keyword>
<dbReference type="GO" id="GO:0051992">
    <property type="term" value="F:UDP-N-acetylmuramoyl-L-alanyl-D-glutamyl-meso-2,6-diaminopimelyl-D-alanyl-D-alanine:undecaprenyl-phosphate transferase activity"/>
    <property type="evidence" value="ECO:0007669"/>
    <property type="project" value="RHEA"/>
</dbReference>
<dbReference type="CDD" id="cd06852">
    <property type="entry name" value="GT_MraY"/>
    <property type="match status" value="1"/>
</dbReference>
<evidence type="ECO:0000256" key="9">
    <source>
        <dbReference type="ARBA" id="ARBA00023136"/>
    </source>
</evidence>
<sequence>MLYYLFDYLAETGIPGSRLMNYITFRSGAAFVLALFIAMVFGRRIIDRLQLMQVGEIVRDLGLEGQMQKKGTPTMGGVIIIIAILVPCLLVGNLSSIYMALMLLTTVWLGALGFADDWLKMKRHNKDGMSGKFKIVGQVGLGLIVGCTMWMSPDIVMRENVETMEPRGEEIVVTGQNENIKAAQTTIPFVKNNNFDYAYLTSWTGEHAATAGWILFVIVVIFVITATSNGANLTDGLDGLCTGVSAIIGVALAIMAYLGGNMIYSTYLNIMYIPGSEELVVYMAAFIGALIGFLWYNAFPAQVFMGDTGSLAIGGIIAVFAILIRKELLIPLLCAIFFIEDLSVMIQVAYFKITKRRYGQGRRVFKMTPLHHHFQKPGNSGIEALIQAPLRAIPESKIVVRFWIVAILLAAVTFVTLKIR</sequence>
<dbReference type="GeneID" id="93423194"/>
<evidence type="ECO:0000256" key="3">
    <source>
        <dbReference type="ARBA" id="ARBA00022618"/>
    </source>
</evidence>
<dbReference type="RefSeq" id="WP_107036618.1">
    <property type="nucleotide sequence ID" value="NZ_CAOOBX010000015.1"/>
</dbReference>
<evidence type="ECO:0000256" key="1">
    <source>
        <dbReference type="ARBA" id="ARBA00004141"/>
    </source>
</evidence>
<reference evidence="16" key="1">
    <citation type="submission" date="2018-02" db="EMBL/GenBank/DDBJ databases">
        <authorList>
            <person name="Clavel T."/>
            <person name="Strowig T."/>
        </authorList>
    </citation>
    <scope>NUCLEOTIDE SEQUENCE [LARGE SCALE GENOMIC DNA]</scope>
    <source>
        <strain evidence="16">DSM 100764</strain>
    </source>
</reference>
<comment type="cofactor">
    <cofactor evidence="12 14">
        <name>Mg(2+)</name>
        <dbReference type="ChEBI" id="CHEBI:18420"/>
    </cofactor>
</comment>
<accession>A0A2V1IVP0</accession>
<evidence type="ECO:0000256" key="2">
    <source>
        <dbReference type="ARBA" id="ARBA00005583"/>
    </source>
</evidence>
<keyword evidence="12 14" id="KW-0479">Metal-binding</keyword>
<feature type="transmembrane region" description="Helical" evidence="12">
    <location>
        <begin position="20"/>
        <end position="42"/>
    </location>
</feature>
<dbReference type="GO" id="GO:0005886">
    <property type="term" value="C:plasma membrane"/>
    <property type="evidence" value="ECO:0007669"/>
    <property type="project" value="UniProtKB-SubCell"/>
</dbReference>
<keyword evidence="9 12" id="KW-0472">Membrane</keyword>
<evidence type="ECO:0000256" key="7">
    <source>
        <dbReference type="ARBA" id="ARBA00022984"/>
    </source>
</evidence>
<evidence type="ECO:0000256" key="4">
    <source>
        <dbReference type="ARBA" id="ARBA00022679"/>
    </source>
</evidence>
<evidence type="ECO:0000313" key="16">
    <source>
        <dbReference type="Proteomes" id="UP000244925"/>
    </source>
</evidence>
<keyword evidence="5 12" id="KW-0812">Transmembrane</keyword>
<keyword evidence="10 12" id="KW-0131">Cell cycle</keyword>
<evidence type="ECO:0000256" key="5">
    <source>
        <dbReference type="ARBA" id="ARBA00022692"/>
    </source>
</evidence>
<feature type="transmembrane region" description="Helical" evidence="12">
    <location>
        <begin position="135"/>
        <end position="152"/>
    </location>
</feature>
<dbReference type="PANTHER" id="PTHR22926:SF5">
    <property type="entry name" value="PHOSPHO-N-ACETYLMURAMOYL-PENTAPEPTIDE-TRANSFERASE HOMOLOG"/>
    <property type="match status" value="1"/>
</dbReference>
<comment type="pathway">
    <text evidence="12">Cell wall biogenesis; peptidoglycan biosynthesis.</text>
</comment>
<dbReference type="UniPathway" id="UPA00219"/>
<feature type="binding site" evidence="14">
    <location>
        <position position="232"/>
    </location>
    <ligand>
        <name>Mg(2+)</name>
        <dbReference type="ChEBI" id="CHEBI:18420"/>
    </ligand>
</feature>
<keyword evidence="4 12" id="KW-0808">Transferase</keyword>
<dbReference type="NCBIfam" id="TIGR00445">
    <property type="entry name" value="mraY"/>
    <property type="match status" value="1"/>
</dbReference>
<protein>
    <recommendedName>
        <fullName evidence="12 13">Phospho-N-acetylmuramoyl-pentapeptide-transferase</fullName>
        <ecNumber evidence="12 13">2.7.8.13</ecNumber>
    </recommendedName>
    <alternativeName>
        <fullName evidence="12">UDP-MurNAc-pentapeptide phosphotransferase</fullName>
    </alternativeName>
</protein>
<feature type="transmembrane region" description="Helical" evidence="12">
    <location>
        <begin position="330"/>
        <end position="353"/>
    </location>
</feature>
<comment type="function">
    <text evidence="12">Catalyzes the initial step of the lipid cycle reactions in the biosynthesis of the cell wall peptidoglycan: transfers peptidoglycan precursor phospho-MurNAc-pentapeptide from UDP-MurNAc-pentapeptide onto the lipid carrier undecaprenyl phosphate, yielding undecaprenyl-pyrophosphoryl-MurNAc-pentapeptide, known as lipid I.</text>
</comment>
<dbReference type="GO" id="GO:0071555">
    <property type="term" value="P:cell wall organization"/>
    <property type="evidence" value="ECO:0007669"/>
    <property type="project" value="UniProtKB-KW"/>
</dbReference>
<dbReference type="PANTHER" id="PTHR22926">
    <property type="entry name" value="PHOSPHO-N-ACETYLMURAMOYL-PENTAPEPTIDE-TRANSFERASE"/>
    <property type="match status" value="1"/>
</dbReference>
<dbReference type="GO" id="GO:0051301">
    <property type="term" value="P:cell division"/>
    <property type="evidence" value="ECO:0007669"/>
    <property type="project" value="UniProtKB-KW"/>
</dbReference>
<dbReference type="HAMAP" id="MF_00038">
    <property type="entry name" value="MraY"/>
    <property type="match status" value="1"/>
</dbReference>
<organism evidence="15 16">
    <name type="scientific">Paramuribaculum intestinale</name>
    <dbReference type="NCBI Taxonomy" id="2094151"/>
    <lineage>
        <taxon>Bacteria</taxon>
        <taxon>Pseudomonadati</taxon>
        <taxon>Bacteroidota</taxon>
        <taxon>Bacteroidia</taxon>
        <taxon>Bacteroidales</taxon>
        <taxon>Muribaculaceae</taxon>
        <taxon>Paramuribaculum</taxon>
    </lineage>
</organism>
<comment type="catalytic activity">
    <reaction evidence="12">
        <text>UDP-N-acetyl-alpha-D-muramoyl-L-alanyl-gamma-D-glutamyl-meso-2,6-diaminopimeloyl-D-alanyl-D-alanine + di-trans,octa-cis-undecaprenyl phosphate = di-trans,octa-cis-undecaprenyl diphospho-N-acetyl-alpha-D-muramoyl-L-alanyl-D-glutamyl-meso-2,6-diaminopimeloyl-D-alanyl-D-alanine + UMP</text>
        <dbReference type="Rhea" id="RHEA:28386"/>
        <dbReference type="ChEBI" id="CHEBI:57865"/>
        <dbReference type="ChEBI" id="CHEBI:60392"/>
        <dbReference type="ChEBI" id="CHEBI:61386"/>
        <dbReference type="ChEBI" id="CHEBI:61387"/>
        <dbReference type="EC" id="2.7.8.13"/>
    </reaction>
</comment>
<evidence type="ECO:0000256" key="12">
    <source>
        <dbReference type="HAMAP-Rule" id="MF_00038"/>
    </source>
</evidence>
<evidence type="ECO:0000256" key="14">
    <source>
        <dbReference type="PIRSR" id="PIRSR600715-1"/>
    </source>
</evidence>